<feature type="compositionally biased region" description="Basic and acidic residues" evidence="6">
    <location>
        <begin position="1"/>
        <end position="10"/>
    </location>
</feature>
<protein>
    <submittedName>
        <fullName evidence="8">MFS general substrate transporter</fullName>
    </submittedName>
</protein>
<keyword evidence="2" id="KW-0813">Transport</keyword>
<dbReference type="Proteomes" id="UP000800094">
    <property type="component" value="Unassembled WGS sequence"/>
</dbReference>
<comment type="subcellular location">
    <subcellularLocation>
        <location evidence="1">Membrane</location>
        <topology evidence="1">Multi-pass membrane protein</topology>
    </subcellularLocation>
</comment>
<dbReference type="GO" id="GO:0022857">
    <property type="term" value="F:transmembrane transporter activity"/>
    <property type="evidence" value="ECO:0007669"/>
    <property type="project" value="InterPro"/>
</dbReference>
<dbReference type="PANTHER" id="PTHR23501:SF195">
    <property type="entry name" value="PEP5"/>
    <property type="match status" value="1"/>
</dbReference>
<feature type="transmembrane region" description="Helical" evidence="7">
    <location>
        <begin position="364"/>
        <end position="385"/>
    </location>
</feature>
<feature type="transmembrane region" description="Helical" evidence="7">
    <location>
        <begin position="187"/>
        <end position="207"/>
    </location>
</feature>
<keyword evidence="9" id="KW-1185">Reference proteome</keyword>
<gene>
    <name evidence="8" type="ORF">BU26DRAFT_422421</name>
</gene>
<evidence type="ECO:0000256" key="6">
    <source>
        <dbReference type="SAM" id="MobiDB-lite"/>
    </source>
</evidence>
<accession>A0A6A6IQK6</accession>
<organism evidence="8 9">
    <name type="scientific">Trematosphaeria pertusa</name>
    <dbReference type="NCBI Taxonomy" id="390896"/>
    <lineage>
        <taxon>Eukaryota</taxon>
        <taxon>Fungi</taxon>
        <taxon>Dikarya</taxon>
        <taxon>Ascomycota</taxon>
        <taxon>Pezizomycotina</taxon>
        <taxon>Dothideomycetes</taxon>
        <taxon>Pleosporomycetidae</taxon>
        <taxon>Pleosporales</taxon>
        <taxon>Massarineae</taxon>
        <taxon>Trematosphaeriaceae</taxon>
        <taxon>Trematosphaeria</taxon>
    </lineage>
</organism>
<name>A0A6A6IQK6_9PLEO</name>
<feature type="transmembrane region" description="Helical" evidence="7">
    <location>
        <begin position="426"/>
        <end position="450"/>
    </location>
</feature>
<feature type="transmembrane region" description="Helical" evidence="7">
    <location>
        <begin position="462"/>
        <end position="484"/>
    </location>
</feature>
<feature type="transmembrane region" description="Helical" evidence="7">
    <location>
        <begin position="88"/>
        <end position="105"/>
    </location>
</feature>
<feature type="transmembrane region" description="Helical" evidence="7">
    <location>
        <begin position="151"/>
        <end position="175"/>
    </location>
</feature>
<feature type="transmembrane region" description="Helical" evidence="7">
    <location>
        <begin position="258"/>
        <end position="278"/>
    </location>
</feature>
<reference evidence="8" key="1">
    <citation type="journal article" date="2020" name="Stud. Mycol.">
        <title>101 Dothideomycetes genomes: a test case for predicting lifestyles and emergence of pathogens.</title>
        <authorList>
            <person name="Haridas S."/>
            <person name="Albert R."/>
            <person name="Binder M."/>
            <person name="Bloem J."/>
            <person name="Labutti K."/>
            <person name="Salamov A."/>
            <person name="Andreopoulos B."/>
            <person name="Baker S."/>
            <person name="Barry K."/>
            <person name="Bills G."/>
            <person name="Bluhm B."/>
            <person name="Cannon C."/>
            <person name="Castanera R."/>
            <person name="Culley D."/>
            <person name="Daum C."/>
            <person name="Ezra D."/>
            <person name="Gonzalez J."/>
            <person name="Henrissat B."/>
            <person name="Kuo A."/>
            <person name="Liang C."/>
            <person name="Lipzen A."/>
            <person name="Lutzoni F."/>
            <person name="Magnuson J."/>
            <person name="Mondo S."/>
            <person name="Nolan M."/>
            <person name="Ohm R."/>
            <person name="Pangilinan J."/>
            <person name="Park H.-J."/>
            <person name="Ramirez L."/>
            <person name="Alfaro M."/>
            <person name="Sun H."/>
            <person name="Tritt A."/>
            <person name="Yoshinaga Y."/>
            <person name="Zwiers L.-H."/>
            <person name="Turgeon B."/>
            <person name="Goodwin S."/>
            <person name="Spatafora J."/>
            <person name="Crous P."/>
            <person name="Grigoriev I."/>
        </authorList>
    </citation>
    <scope>NUCLEOTIDE SEQUENCE</scope>
    <source>
        <strain evidence="8">CBS 122368</strain>
    </source>
</reference>
<evidence type="ECO:0000256" key="7">
    <source>
        <dbReference type="SAM" id="Phobius"/>
    </source>
</evidence>
<feature type="compositionally biased region" description="Polar residues" evidence="6">
    <location>
        <begin position="11"/>
        <end position="23"/>
    </location>
</feature>
<keyword evidence="4 7" id="KW-1133">Transmembrane helix</keyword>
<dbReference type="GO" id="GO:0005886">
    <property type="term" value="C:plasma membrane"/>
    <property type="evidence" value="ECO:0007669"/>
    <property type="project" value="TreeGrafter"/>
</dbReference>
<dbReference type="GeneID" id="54576785"/>
<feature type="transmembrane region" description="Helical" evidence="7">
    <location>
        <begin position="336"/>
        <end position="358"/>
    </location>
</feature>
<evidence type="ECO:0000256" key="3">
    <source>
        <dbReference type="ARBA" id="ARBA00022692"/>
    </source>
</evidence>
<feature type="transmembrane region" description="Helical" evidence="7">
    <location>
        <begin position="521"/>
        <end position="539"/>
    </location>
</feature>
<dbReference type="PANTHER" id="PTHR23501">
    <property type="entry name" value="MAJOR FACILITATOR SUPERFAMILY"/>
    <property type="match status" value="1"/>
</dbReference>
<dbReference type="AlphaFoldDB" id="A0A6A6IQK6"/>
<feature type="transmembrane region" description="Helical" evidence="7">
    <location>
        <begin position="227"/>
        <end position="246"/>
    </location>
</feature>
<feature type="transmembrane region" description="Helical" evidence="7">
    <location>
        <begin position="397"/>
        <end position="420"/>
    </location>
</feature>
<dbReference type="EMBL" id="ML987192">
    <property type="protein sequence ID" value="KAF2252338.1"/>
    <property type="molecule type" value="Genomic_DNA"/>
</dbReference>
<evidence type="ECO:0000256" key="1">
    <source>
        <dbReference type="ARBA" id="ARBA00004141"/>
    </source>
</evidence>
<feature type="transmembrane region" description="Helical" evidence="7">
    <location>
        <begin position="48"/>
        <end position="68"/>
    </location>
</feature>
<evidence type="ECO:0000313" key="8">
    <source>
        <dbReference type="EMBL" id="KAF2252338.1"/>
    </source>
</evidence>
<dbReference type="SUPFAM" id="SSF103473">
    <property type="entry name" value="MFS general substrate transporter"/>
    <property type="match status" value="1"/>
</dbReference>
<dbReference type="OrthoDB" id="4161376at2759"/>
<dbReference type="InterPro" id="IPR036259">
    <property type="entry name" value="MFS_trans_sf"/>
</dbReference>
<proteinExistence type="predicted"/>
<dbReference type="Pfam" id="PF06609">
    <property type="entry name" value="TRI12"/>
    <property type="match status" value="1"/>
</dbReference>
<evidence type="ECO:0000256" key="4">
    <source>
        <dbReference type="ARBA" id="ARBA00022989"/>
    </source>
</evidence>
<evidence type="ECO:0000256" key="5">
    <source>
        <dbReference type="ARBA" id="ARBA00023136"/>
    </source>
</evidence>
<dbReference type="InterPro" id="IPR010573">
    <property type="entry name" value="MFS_Str1/Tri12-like"/>
</dbReference>
<feature type="transmembrane region" description="Helical" evidence="7">
    <location>
        <begin position="298"/>
        <end position="315"/>
    </location>
</feature>
<feature type="region of interest" description="Disordered" evidence="6">
    <location>
        <begin position="1"/>
        <end position="26"/>
    </location>
</feature>
<evidence type="ECO:0000256" key="2">
    <source>
        <dbReference type="ARBA" id="ARBA00022448"/>
    </source>
</evidence>
<sequence>MTAAEEKPEVDQQSAEVAKTSGSLKEKDAENPMAGYIPQADEEYNVTLKTWCVVLILSMSYGISFWIVPSISACQTVTATQLGDPSAAAFYVSLYTMTVTIAFMVCGANSDLFGRRWFIVGGNVILFIGFIVGGSAKNNTAMLAAMSLIGFWRAAAIVLADAGVYFAVVVGPVAGRFAAEHGDSWRWLFYAPAITVFFSFLGLYFFYFPPKHPRGLPTKQAFRELDYVGALLFILSATLILVGIVYTTTLPSSDPKVIGTLVSGFACLLVFGCWETFAPLKQPLTPPHVFTRDKGRELTFPFIVGFVVTMFYYAINVIYPTMISVFFTDATTDFKYGIVLTLPQNLGLCFGAALLTIFGRKIGHWKWTLTASVTVMVVFGALLALGNPNRKGMMIAFVFLAETGFGWAQYLSIAFIQFGVPQVELGISGGLAGVSRFAGGAIAISVYTTILTNVQSKQAATLVPAAAIAAGLAPSSAPALLAALPLGASALAQVPGITPDIIAAAAAAFQQSYVVGLRTTALSSLSFGICAIIACLFCNDIGHKMDDKIEVFLENDENADKNKYH</sequence>
<keyword evidence="3 7" id="KW-0812">Transmembrane</keyword>
<dbReference type="Gene3D" id="1.20.1250.20">
    <property type="entry name" value="MFS general substrate transporter like domains"/>
    <property type="match status" value="1"/>
</dbReference>
<evidence type="ECO:0000313" key="9">
    <source>
        <dbReference type="Proteomes" id="UP000800094"/>
    </source>
</evidence>
<keyword evidence="5 7" id="KW-0472">Membrane</keyword>
<feature type="transmembrane region" description="Helical" evidence="7">
    <location>
        <begin position="117"/>
        <end position="136"/>
    </location>
</feature>
<dbReference type="RefSeq" id="XP_033687342.1">
    <property type="nucleotide sequence ID" value="XM_033823455.1"/>
</dbReference>